<feature type="region of interest" description="Disordered" evidence="1">
    <location>
        <begin position="1"/>
        <end position="66"/>
    </location>
</feature>
<keyword evidence="3" id="KW-1185">Reference proteome</keyword>
<comment type="caution">
    <text evidence="2">The sequence shown here is derived from an EMBL/GenBank/DDBJ whole genome shotgun (WGS) entry which is preliminary data.</text>
</comment>
<accession>A0A7W7D3R5</accession>
<evidence type="ECO:0000256" key="1">
    <source>
        <dbReference type="SAM" id="MobiDB-lite"/>
    </source>
</evidence>
<organism evidence="2 3">
    <name type="scientific">Sphaerisporangium siamense</name>
    <dbReference type="NCBI Taxonomy" id="795645"/>
    <lineage>
        <taxon>Bacteria</taxon>
        <taxon>Bacillati</taxon>
        <taxon>Actinomycetota</taxon>
        <taxon>Actinomycetes</taxon>
        <taxon>Streptosporangiales</taxon>
        <taxon>Streptosporangiaceae</taxon>
        <taxon>Sphaerisporangium</taxon>
    </lineage>
</organism>
<reference evidence="2 3" key="1">
    <citation type="submission" date="2020-08" db="EMBL/GenBank/DDBJ databases">
        <title>Sequencing the genomes of 1000 actinobacteria strains.</title>
        <authorList>
            <person name="Klenk H.-P."/>
        </authorList>
    </citation>
    <scope>NUCLEOTIDE SEQUENCE [LARGE SCALE GENOMIC DNA]</scope>
    <source>
        <strain evidence="2 3">DSM 45784</strain>
    </source>
</reference>
<dbReference type="AlphaFoldDB" id="A0A7W7D3R5"/>
<evidence type="ECO:0000313" key="3">
    <source>
        <dbReference type="Proteomes" id="UP000542210"/>
    </source>
</evidence>
<sequence length="66" mass="7079">MSEGTVNHDVPVEGVSGAEPPASPGTASGTRRAEPYHGAAPRFSDISEIDDTMREHLKELNPDDFE</sequence>
<dbReference type="Proteomes" id="UP000542210">
    <property type="component" value="Unassembled WGS sequence"/>
</dbReference>
<feature type="compositionally biased region" description="Basic and acidic residues" evidence="1">
    <location>
        <begin position="51"/>
        <end position="66"/>
    </location>
</feature>
<gene>
    <name evidence="2" type="ORF">BJ982_001171</name>
</gene>
<protein>
    <submittedName>
        <fullName evidence="2">Uncharacterized protein</fullName>
    </submittedName>
</protein>
<name>A0A7W7D3R5_9ACTN</name>
<proteinExistence type="predicted"/>
<dbReference type="EMBL" id="JACHND010000001">
    <property type="protein sequence ID" value="MBB4699627.1"/>
    <property type="molecule type" value="Genomic_DNA"/>
</dbReference>
<dbReference type="RefSeq" id="WP_184877299.1">
    <property type="nucleotide sequence ID" value="NZ_BOOV01000025.1"/>
</dbReference>
<evidence type="ECO:0000313" key="2">
    <source>
        <dbReference type="EMBL" id="MBB4699627.1"/>
    </source>
</evidence>